<evidence type="ECO:0000313" key="3">
    <source>
        <dbReference type="EMBL" id="MFC5910625.1"/>
    </source>
</evidence>
<evidence type="ECO:0000259" key="2">
    <source>
        <dbReference type="Pfam" id="PF09995"/>
    </source>
</evidence>
<sequence length="305" mass="35139">MPRTTARDTWLRRIQELDPERDFEEIYRISCAYEFPWDTTQALGMALYRTYAVPAIGGLLARTGELTRRPQKRYDDTVLLLDASLEHGLDSPAGRQAQRRVNQMHRHYDIPDDQFRYVLATFVVIPKRWLDDFGWRPYSPAEIRASVNYYRALGQRMNIKDIPSTYEEFEELLDSYEREHFAFDAGGRAVSDATLALVASWFRPFGGLMRRATICLMDDPLRESFRYPAPSALLRRLVLGGMRARGRLVRLLPPRRKPFHGRQSRRVRGYPGYPAGYRLSDLGTFPTTAHPGTSATAPDPSPPRQ</sequence>
<name>A0ABW1G7A3_9ACTN</name>
<feature type="region of interest" description="Disordered" evidence="1">
    <location>
        <begin position="282"/>
        <end position="305"/>
    </location>
</feature>
<dbReference type="EC" id="1.-.-.-" evidence="3"/>
<dbReference type="PANTHER" id="PTHR36124">
    <property type="match status" value="1"/>
</dbReference>
<dbReference type="Proteomes" id="UP001596174">
    <property type="component" value="Unassembled WGS sequence"/>
</dbReference>
<feature type="compositionally biased region" description="Polar residues" evidence="1">
    <location>
        <begin position="285"/>
        <end position="296"/>
    </location>
</feature>
<dbReference type="InterPro" id="IPR018713">
    <property type="entry name" value="MPAB/Lcp_cat_dom"/>
</dbReference>
<reference evidence="4" key="1">
    <citation type="journal article" date="2019" name="Int. J. Syst. Evol. Microbiol.">
        <title>The Global Catalogue of Microorganisms (GCM) 10K type strain sequencing project: providing services to taxonomists for standard genome sequencing and annotation.</title>
        <authorList>
            <consortium name="The Broad Institute Genomics Platform"/>
            <consortium name="The Broad Institute Genome Sequencing Center for Infectious Disease"/>
            <person name="Wu L."/>
            <person name="Ma J."/>
        </authorList>
    </citation>
    <scope>NUCLEOTIDE SEQUENCE [LARGE SCALE GENOMIC DNA]</scope>
    <source>
        <strain evidence="4">JCM 4816</strain>
    </source>
</reference>
<feature type="domain" description="ER-bound oxygenase mpaB/mpaB'/Rubber oxygenase catalytic" evidence="2">
    <location>
        <begin position="43"/>
        <end position="244"/>
    </location>
</feature>
<keyword evidence="3" id="KW-0560">Oxidoreductase</keyword>
<proteinExistence type="predicted"/>
<protein>
    <submittedName>
        <fullName evidence="3">Oxygenase MpaB family protein</fullName>
        <ecNumber evidence="3">1.-.-.-</ecNumber>
    </submittedName>
</protein>
<dbReference type="EMBL" id="JBHSQJ010000123">
    <property type="protein sequence ID" value="MFC5910625.1"/>
    <property type="molecule type" value="Genomic_DNA"/>
</dbReference>
<comment type="caution">
    <text evidence="3">The sequence shown here is derived from an EMBL/GenBank/DDBJ whole genome shotgun (WGS) entry which is preliminary data.</text>
</comment>
<keyword evidence="4" id="KW-1185">Reference proteome</keyword>
<dbReference type="Pfam" id="PF09995">
    <property type="entry name" value="MPAB_Lcp_cat"/>
    <property type="match status" value="1"/>
</dbReference>
<dbReference type="GO" id="GO:0016491">
    <property type="term" value="F:oxidoreductase activity"/>
    <property type="evidence" value="ECO:0007669"/>
    <property type="project" value="UniProtKB-KW"/>
</dbReference>
<dbReference type="RefSeq" id="WP_380588151.1">
    <property type="nucleotide sequence ID" value="NZ_JBHSQJ010000123.1"/>
</dbReference>
<evidence type="ECO:0000313" key="4">
    <source>
        <dbReference type="Proteomes" id="UP001596174"/>
    </source>
</evidence>
<evidence type="ECO:0000256" key="1">
    <source>
        <dbReference type="SAM" id="MobiDB-lite"/>
    </source>
</evidence>
<organism evidence="3 4">
    <name type="scientific">Streptacidiphilus monticola</name>
    <dbReference type="NCBI Taxonomy" id="2161674"/>
    <lineage>
        <taxon>Bacteria</taxon>
        <taxon>Bacillati</taxon>
        <taxon>Actinomycetota</taxon>
        <taxon>Actinomycetes</taxon>
        <taxon>Kitasatosporales</taxon>
        <taxon>Streptomycetaceae</taxon>
        <taxon>Streptacidiphilus</taxon>
    </lineage>
</organism>
<gene>
    <name evidence="3" type="ORF">ACFP3V_25840</name>
</gene>
<accession>A0ABW1G7A3</accession>
<dbReference type="InterPro" id="IPR046366">
    <property type="entry name" value="MPAB"/>
</dbReference>
<dbReference type="PANTHER" id="PTHR36124:SF1">
    <property type="entry name" value="ER-BOUND OXYGENASE MPAB_MPAB'_RUBBER OXYGENASE CATALYTIC DOMAIN-CONTAINING PROTEIN"/>
    <property type="match status" value="1"/>
</dbReference>